<dbReference type="PANTHER" id="PTHR31286:SF167">
    <property type="entry name" value="OS09G0268800 PROTEIN"/>
    <property type="match status" value="1"/>
</dbReference>
<evidence type="ECO:0000259" key="1">
    <source>
        <dbReference type="Pfam" id="PF14111"/>
    </source>
</evidence>
<dbReference type="EnsemblPlants" id="QL04p060520:mrna">
    <property type="protein sequence ID" value="QL04p060520:mrna:CDS:1"/>
    <property type="gene ID" value="QL04p060520"/>
</dbReference>
<name>A0A7N2R3F1_QUELO</name>
<dbReference type="InterPro" id="IPR040256">
    <property type="entry name" value="At4g02000-like"/>
</dbReference>
<dbReference type="Gramene" id="QL04p060520:mrna">
    <property type="protein sequence ID" value="QL04p060520:mrna:CDS:1"/>
    <property type="gene ID" value="QL04p060520"/>
</dbReference>
<gene>
    <name evidence="2" type="primary">LOC115985520</name>
</gene>
<dbReference type="OMA" id="VMQRHEN"/>
<protein>
    <recommendedName>
        <fullName evidence="1">DUF4283 domain-containing protein</fullName>
    </recommendedName>
</protein>
<evidence type="ECO:0000313" key="2">
    <source>
        <dbReference type="EnsemblPlants" id="QL04p060520:mrna:CDS:1"/>
    </source>
</evidence>
<dbReference type="Pfam" id="PF14111">
    <property type="entry name" value="DUF4283"/>
    <property type="match status" value="1"/>
</dbReference>
<organism evidence="2 3">
    <name type="scientific">Quercus lobata</name>
    <name type="common">Valley oak</name>
    <dbReference type="NCBI Taxonomy" id="97700"/>
    <lineage>
        <taxon>Eukaryota</taxon>
        <taxon>Viridiplantae</taxon>
        <taxon>Streptophyta</taxon>
        <taxon>Embryophyta</taxon>
        <taxon>Tracheophyta</taxon>
        <taxon>Spermatophyta</taxon>
        <taxon>Magnoliopsida</taxon>
        <taxon>eudicotyledons</taxon>
        <taxon>Gunneridae</taxon>
        <taxon>Pentapetalae</taxon>
        <taxon>rosids</taxon>
        <taxon>fabids</taxon>
        <taxon>Fagales</taxon>
        <taxon>Fagaceae</taxon>
        <taxon>Quercus</taxon>
    </lineage>
</organism>
<accession>A0A7N2R3F1</accession>
<dbReference type="InterPro" id="IPR025558">
    <property type="entry name" value="DUF4283"/>
</dbReference>
<feature type="domain" description="DUF4283" evidence="1">
    <location>
        <begin position="31"/>
        <end position="108"/>
    </location>
</feature>
<dbReference type="EMBL" id="LRBV02000004">
    <property type="status" value="NOT_ANNOTATED_CDS"/>
    <property type="molecule type" value="Genomic_DNA"/>
</dbReference>
<evidence type="ECO:0000313" key="3">
    <source>
        <dbReference type="Proteomes" id="UP000594261"/>
    </source>
</evidence>
<dbReference type="OrthoDB" id="1939268at2759"/>
<dbReference type="InParanoid" id="A0A7N2R3F1"/>
<dbReference type="AlphaFoldDB" id="A0A7N2R3F1"/>
<dbReference type="RefSeq" id="XP_030964319.1">
    <property type="nucleotide sequence ID" value="XM_031108459.1"/>
</dbReference>
<dbReference type="Proteomes" id="UP000594261">
    <property type="component" value="Chromosome 4"/>
</dbReference>
<reference evidence="2" key="2">
    <citation type="submission" date="2021-01" db="UniProtKB">
        <authorList>
            <consortium name="EnsemblPlants"/>
        </authorList>
    </citation>
    <scope>IDENTIFICATION</scope>
</reference>
<proteinExistence type="predicted"/>
<dbReference type="GeneID" id="115985520"/>
<sequence length="175" mass="19759">MDDLAQSWNKLTLSEREGPGCCLTNEESVKEFSIVAKFLTRRALNIEAIARTFTPLWGARNGFKIQAFGDHKILFTFENKEDVDRILSSESWSFNKHLVVMQRHENDLSLQDITFNKTTLWVQVHGLPTRFMSFEAAGKICGVVGEVLQPSGNKVYDGGSFMRVQVSIDLSLPLC</sequence>
<keyword evidence="3" id="KW-1185">Reference proteome</keyword>
<reference evidence="2 3" key="1">
    <citation type="journal article" date="2016" name="G3 (Bethesda)">
        <title>First Draft Assembly and Annotation of the Genome of a California Endemic Oak Quercus lobata Nee (Fagaceae).</title>
        <authorList>
            <person name="Sork V.L."/>
            <person name="Fitz-Gibbon S.T."/>
            <person name="Puiu D."/>
            <person name="Crepeau M."/>
            <person name="Gugger P.F."/>
            <person name="Sherman R."/>
            <person name="Stevens K."/>
            <person name="Langley C.H."/>
            <person name="Pellegrini M."/>
            <person name="Salzberg S.L."/>
        </authorList>
    </citation>
    <scope>NUCLEOTIDE SEQUENCE [LARGE SCALE GENOMIC DNA]</scope>
    <source>
        <strain evidence="2 3">cv. SW786</strain>
    </source>
</reference>
<dbReference type="PANTHER" id="PTHR31286">
    <property type="entry name" value="GLYCINE-RICH CELL WALL STRUCTURAL PROTEIN 1.8-LIKE"/>
    <property type="match status" value="1"/>
</dbReference>
<dbReference type="KEGG" id="qlo:115985520"/>